<keyword evidence="1" id="KW-0732">Signal</keyword>
<feature type="signal peptide" evidence="1">
    <location>
        <begin position="1"/>
        <end position="18"/>
    </location>
</feature>
<dbReference type="AlphaFoldDB" id="A0A552UFN3"/>
<proteinExistence type="predicted"/>
<name>A0A552UFN3_9SPHN</name>
<accession>A0A552UFN3</accession>
<sequence length="107" mass="11882">MRRYWPILLILAAAPCAAQPGTVYRLTPDEIAKASKAPAVDPLFDRSLFDETEVRRDRRVHGEVGAFVGTGGARGVFGTAEMPLGDKGFAAFSFEHSDYGRERQRRR</sequence>
<reference evidence="2 3" key="1">
    <citation type="submission" date="2019-07" db="EMBL/GenBank/DDBJ databases">
        <title>Novel species isolated from glacier.</title>
        <authorList>
            <person name="Liu Q."/>
            <person name="Xin Y.-H."/>
        </authorList>
    </citation>
    <scope>NUCLEOTIDE SEQUENCE [LARGE SCALE GENOMIC DNA]</scope>
    <source>
        <strain evidence="2 3">LB1R16</strain>
    </source>
</reference>
<dbReference type="Proteomes" id="UP000317894">
    <property type="component" value="Unassembled WGS sequence"/>
</dbReference>
<organism evidence="2 3">
    <name type="scientific">Glacieibacterium frigidum</name>
    <dbReference type="NCBI Taxonomy" id="2593303"/>
    <lineage>
        <taxon>Bacteria</taxon>
        <taxon>Pseudomonadati</taxon>
        <taxon>Pseudomonadota</taxon>
        <taxon>Alphaproteobacteria</taxon>
        <taxon>Sphingomonadales</taxon>
        <taxon>Sphingosinicellaceae</taxon>
        <taxon>Glacieibacterium</taxon>
    </lineage>
</organism>
<dbReference type="RefSeq" id="WP_143554580.1">
    <property type="nucleotide sequence ID" value="NZ_VJWA01000001.1"/>
</dbReference>
<protein>
    <submittedName>
        <fullName evidence="2">Uncharacterized protein</fullName>
    </submittedName>
</protein>
<dbReference type="EMBL" id="VJWA01000001">
    <property type="protein sequence ID" value="TRW17036.1"/>
    <property type="molecule type" value="Genomic_DNA"/>
</dbReference>
<gene>
    <name evidence="2" type="ORF">FMM06_02170</name>
</gene>
<evidence type="ECO:0000313" key="3">
    <source>
        <dbReference type="Proteomes" id="UP000317894"/>
    </source>
</evidence>
<dbReference type="OrthoDB" id="7585688at2"/>
<keyword evidence="3" id="KW-1185">Reference proteome</keyword>
<evidence type="ECO:0000256" key="1">
    <source>
        <dbReference type="SAM" id="SignalP"/>
    </source>
</evidence>
<feature type="chain" id="PRO_5022133619" evidence="1">
    <location>
        <begin position="19"/>
        <end position="107"/>
    </location>
</feature>
<evidence type="ECO:0000313" key="2">
    <source>
        <dbReference type="EMBL" id="TRW17036.1"/>
    </source>
</evidence>
<comment type="caution">
    <text evidence="2">The sequence shown here is derived from an EMBL/GenBank/DDBJ whole genome shotgun (WGS) entry which is preliminary data.</text>
</comment>